<dbReference type="EMBL" id="BGPR01198557">
    <property type="protein sequence ID" value="GBN11511.1"/>
    <property type="molecule type" value="Genomic_DNA"/>
</dbReference>
<evidence type="ECO:0000313" key="1">
    <source>
        <dbReference type="EMBL" id="GBN11511.1"/>
    </source>
</evidence>
<dbReference type="AlphaFoldDB" id="A0A4Y2L9Y3"/>
<protein>
    <submittedName>
        <fullName evidence="1">Uncharacterized protein</fullName>
    </submittedName>
</protein>
<name>A0A4Y2L9Y3_ARAVE</name>
<sequence>MTFNNNLTSGELSEPAMDIGQTEWSSTFSSRLTGRCAIGLPGSNSRPNLLPERVLSLSSVLQRSVAFPLARFLCPDSNASHSPGSDWQHVTLCFSFRCAIKDRTFCFR</sequence>
<proteinExistence type="predicted"/>
<reference evidence="1 2" key="1">
    <citation type="journal article" date="2019" name="Sci. Rep.">
        <title>Orb-weaving spider Araneus ventricosus genome elucidates the spidroin gene catalogue.</title>
        <authorList>
            <person name="Kono N."/>
            <person name="Nakamura H."/>
            <person name="Ohtoshi R."/>
            <person name="Moran D.A.P."/>
            <person name="Shinohara A."/>
            <person name="Yoshida Y."/>
            <person name="Fujiwara M."/>
            <person name="Mori M."/>
            <person name="Tomita M."/>
            <person name="Arakawa K."/>
        </authorList>
    </citation>
    <scope>NUCLEOTIDE SEQUENCE [LARGE SCALE GENOMIC DNA]</scope>
</reference>
<dbReference type="Proteomes" id="UP000499080">
    <property type="component" value="Unassembled WGS sequence"/>
</dbReference>
<organism evidence="1 2">
    <name type="scientific">Araneus ventricosus</name>
    <name type="common">Orbweaver spider</name>
    <name type="synonym">Epeira ventricosa</name>
    <dbReference type="NCBI Taxonomy" id="182803"/>
    <lineage>
        <taxon>Eukaryota</taxon>
        <taxon>Metazoa</taxon>
        <taxon>Ecdysozoa</taxon>
        <taxon>Arthropoda</taxon>
        <taxon>Chelicerata</taxon>
        <taxon>Arachnida</taxon>
        <taxon>Araneae</taxon>
        <taxon>Araneomorphae</taxon>
        <taxon>Entelegynae</taxon>
        <taxon>Araneoidea</taxon>
        <taxon>Araneidae</taxon>
        <taxon>Araneus</taxon>
    </lineage>
</organism>
<accession>A0A4Y2L9Y3</accession>
<gene>
    <name evidence="1" type="ORF">AVEN_57953_1</name>
</gene>
<keyword evidence="2" id="KW-1185">Reference proteome</keyword>
<comment type="caution">
    <text evidence="1">The sequence shown here is derived from an EMBL/GenBank/DDBJ whole genome shotgun (WGS) entry which is preliminary data.</text>
</comment>
<evidence type="ECO:0000313" key="2">
    <source>
        <dbReference type="Proteomes" id="UP000499080"/>
    </source>
</evidence>